<dbReference type="Pfam" id="PF05235">
    <property type="entry name" value="CHAD"/>
    <property type="match status" value="1"/>
</dbReference>
<dbReference type="InterPro" id="IPR007899">
    <property type="entry name" value="CHAD_dom"/>
</dbReference>
<organism evidence="3 4">
    <name type="scientific">Bradyrhizobium lablabi</name>
    <dbReference type="NCBI Taxonomy" id="722472"/>
    <lineage>
        <taxon>Bacteria</taxon>
        <taxon>Pseudomonadati</taxon>
        <taxon>Pseudomonadota</taxon>
        <taxon>Alphaproteobacteria</taxon>
        <taxon>Hyphomicrobiales</taxon>
        <taxon>Nitrobacteraceae</taxon>
        <taxon>Bradyrhizobium</taxon>
    </lineage>
</organism>
<evidence type="ECO:0000259" key="2">
    <source>
        <dbReference type="PROSITE" id="PS51708"/>
    </source>
</evidence>
<reference evidence="3 4" key="1">
    <citation type="submission" date="2016-10" db="EMBL/GenBank/DDBJ databases">
        <authorList>
            <person name="de Groot N.N."/>
        </authorList>
    </citation>
    <scope>NUCLEOTIDE SEQUENCE [LARGE SCALE GENOMIC DNA]</scope>
    <source>
        <strain evidence="3 4">GAS522</strain>
    </source>
</reference>
<feature type="compositionally biased region" description="Basic residues" evidence="1">
    <location>
        <begin position="285"/>
        <end position="296"/>
    </location>
</feature>
<gene>
    <name evidence="3" type="ORF">SAMN05444171_4214</name>
</gene>
<dbReference type="PANTHER" id="PTHR39339:SF1">
    <property type="entry name" value="CHAD DOMAIN-CONTAINING PROTEIN"/>
    <property type="match status" value="1"/>
</dbReference>
<accession>A0A1M7AXZ2</accession>
<dbReference type="Proteomes" id="UP000183208">
    <property type="component" value="Unassembled WGS sequence"/>
</dbReference>
<feature type="domain" description="CHAD" evidence="2">
    <location>
        <begin position="37"/>
        <end position="312"/>
    </location>
</feature>
<dbReference type="InterPro" id="IPR038186">
    <property type="entry name" value="CHAD_dom_sf"/>
</dbReference>
<dbReference type="AlphaFoldDB" id="A0A1M7AXZ2"/>
<evidence type="ECO:0000313" key="3">
    <source>
        <dbReference type="EMBL" id="SED47742.1"/>
    </source>
</evidence>
<sequence>MTTSPSAGARSRIGRGPMTQAGRARASGRRKAVAAAGLDCATAFSKMAQDCVAGVKAHHGSACAGDAEAVHRIRVAITRLRAAVSFFAPIAVDAEWLRLKREIAWLNVSLGAARDSDVMVAYARRRRYQAWAGRAIGADLDRRRTQDHRRLVSCLRSARARRLIEALAVWTRQGPWLARWEAVARRGDAEPLQAYCGRELNRWRERLIRQGRHLSSLGAARRHRLRIRAKRFRYMLEALTDIVAMRRRAEVRPMHDAAKRLQRTLGDLRDLRRFAGLSPSADKRDKRRPPGYRRQREKLGNAAAQAWRDLKQAGAC</sequence>
<dbReference type="PANTHER" id="PTHR39339">
    <property type="entry name" value="SLR1444 PROTEIN"/>
    <property type="match status" value="1"/>
</dbReference>
<dbReference type="PROSITE" id="PS51708">
    <property type="entry name" value="CHAD"/>
    <property type="match status" value="1"/>
</dbReference>
<evidence type="ECO:0000313" key="4">
    <source>
        <dbReference type="Proteomes" id="UP000183208"/>
    </source>
</evidence>
<dbReference type="SMART" id="SM00880">
    <property type="entry name" value="CHAD"/>
    <property type="match status" value="1"/>
</dbReference>
<dbReference type="EMBL" id="FNTI01000001">
    <property type="protein sequence ID" value="SED47742.1"/>
    <property type="molecule type" value="Genomic_DNA"/>
</dbReference>
<proteinExistence type="predicted"/>
<dbReference type="Gene3D" id="1.40.20.10">
    <property type="entry name" value="CHAD domain"/>
    <property type="match status" value="1"/>
</dbReference>
<feature type="region of interest" description="Disordered" evidence="1">
    <location>
        <begin position="1"/>
        <end position="26"/>
    </location>
</feature>
<name>A0A1M7AXZ2_9BRAD</name>
<feature type="region of interest" description="Disordered" evidence="1">
    <location>
        <begin position="278"/>
        <end position="301"/>
    </location>
</feature>
<evidence type="ECO:0000256" key="1">
    <source>
        <dbReference type="SAM" id="MobiDB-lite"/>
    </source>
</evidence>
<protein>
    <submittedName>
        <fullName evidence="3">CHAD domain-containing protein</fullName>
    </submittedName>
</protein>